<keyword evidence="1" id="KW-0472">Membrane</keyword>
<dbReference type="CDD" id="cd00096">
    <property type="entry name" value="Ig"/>
    <property type="match status" value="1"/>
</dbReference>
<gene>
    <name evidence="4" type="primary">LOC113059551</name>
</gene>
<keyword evidence="1" id="KW-1133">Transmembrane helix</keyword>
<dbReference type="Pfam" id="PF13895">
    <property type="entry name" value="Ig_2"/>
    <property type="match status" value="1"/>
</dbReference>
<dbReference type="InterPro" id="IPR013106">
    <property type="entry name" value="Ig_V-set"/>
</dbReference>
<dbReference type="PANTHER" id="PTHR46013">
    <property type="entry name" value="VASCULAR CELL ADHESION MOLECULE 1"/>
    <property type="match status" value="1"/>
</dbReference>
<dbReference type="RefSeq" id="XP_026083893.1">
    <property type="nucleotide sequence ID" value="XM_026228108.1"/>
</dbReference>
<dbReference type="KEGG" id="caua:113059551"/>
<dbReference type="SMART" id="SM00409">
    <property type="entry name" value="IG"/>
    <property type="match status" value="2"/>
</dbReference>
<evidence type="ECO:0000313" key="4">
    <source>
        <dbReference type="RefSeq" id="XP_026083893.1"/>
    </source>
</evidence>
<dbReference type="Proteomes" id="UP000515129">
    <property type="component" value="Chromosome 41"/>
</dbReference>
<dbReference type="AlphaFoldDB" id="A0A6P6LH22"/>
<dbReference type="Pfam" id="PF07686">
    <property type="entry name" value="V-set"/>
    <property type="match status" value="1"/>
</dbReference>
<accession>A0A6P6LH22</accession>
<keyword evidence="1" id="KW-0812">Transmembrane</keyword>
<evidence type="ECO:0000256" key="1">
    <source>
        <dbReference type="SAM" id="Phobius"/>
    </source>
</evidence>
<dbReference type="OrthoDB" id="8887244at2759"/>
<dbReference type="SMART" id="SM00408">
    <property type="entry name" value="IGc2"/>
    <property type="match status" value="1"/>
</dbReference>
<reference evidence="4" key="1">
    <citation type="submission" date="2025-08" db="UniProtKB">
        <authorList>
            <consortium name="RefSeq"/>
        </authorList>
    </citation>
    <scope>IDENTIFICATION</scope>
    <source>
        <strain evidence="4">Wakin</strain>
        <tissue evidence="4">Muscle</tissue>
    </source>
</reference>
<sequence>MLQIFLLLLPGVLSNDWSVSYVSLSRVCAARGSNVSINCRYEYPDDQQVQRVRWCSVSSNNGNCANEPNVYDSEFNNNQKNFQYIGDKTSNCSLLISNIDQTYSGEYKFRFITDRDEWTGEPGVNILVDDLRVSMSRSRENGSTIVGDSLNLTCTLSCSGNLADVQWFKNRDLIRHSEPVLTFTRVTAEDSGNYSCSLRNYKTTVSEEITIYIEDVVASPTVLIIVVFLFSLVFITAAVILMRRRKAIMKEKQAEEREVKDSLYSTIQPQTTLHQKNHTGYAEANKNLRGAEDVQQEDEVQYSSVTIKPKELLQVSSNTEQEDDSTIYSAVMNVGCSGS</sequence>
<evidence type="ECO:0000259" key="2">
    <source>
        <dbReference type="PROSITE" id="PS50835"/>
    </source>
</evidence>
<dbReference type="InterPro" id="IPR036179">
    <property type="entry name" value="Ig-like_dom_sf"/>
</dbReference>
<dbReference type="SUPFAM" id="SSF48726">
    <property type="entry name" value="Immunoglobulin"/>
    <property type="match status" value="2"/>
</dbReference>
<dbReference type="InterPro" id="IPR003599">
    <property type="entry name" value="Ig_sub"/>
</dbReference>
<dbReference type="GeneID" id="113059551"/>
<dbReference type="PROSITE" id="PS50835">
    <property type="entry name" value="IG_LIKE"/>
    <property type="match status" value="1"/>
</dbReference>
<feature type="domain" description="Ig-like" evidence="2">
    <location>
        <begin position="122"/>
        <end position="212"/>
    </location>
</feature>
<name>A0A6P6LH22_CARAU</name>
<dbReference type="InterPro" id="IPR007110">
    <property type="entry name" value="Ig-like_dom"/>
</dbReference>
<keyword evidence="3" id="KW-1185">Reference proteome</keyword>
<protein>
    <submittedName>
        <fullName evidence="4">Uncharacterized protein LOC113059551 isoform X1</fullName>
    </submittedName>
</protein>
<dbReference type="InterPro" id="IPR013783">
    <property type="entry name" value="Ig-like_fold"/>
</dbReference>
<organism evidence="3 4">
    <name type="scientific">Carassius auratus</name>
    <name type="common">Goldfish</name>
    <dbReference type="NCBI Taxonomy" id="7957"/>
    <lineage>
        <taxon>Eukaryota</taxon>
        <taxon>Metazoa</taxon>
        <taxon>Chordata</taxon>
        <taxon>Craniata</taxon>
        <taxon>Vertebrata</taxon>
        <taxon>Euteleostomi</taxon>
        <taxon>Actinopterygii</taxon>
        <taxon>Neopterygii</taxon>
        <taxon>Teleostei</taxon>
        <taxon>Ostariophysi</taxon>
        <taxon>Cypriniformes</taxon>
        <taxon>Cyprinidae</taxon>
        <taxon>Cyprininae</taxon>
        <taxon>Carassius</taxon>
    </lineage>
</organism>
<dbReference type="PANTHER" id="PTHR46013:SF4">
    <property type="entry name" value="B-CELL RECEPTOR CD22-RELATED"/>
    <property type="match status" value="1"/>
</dbReference>
<proteinExistence type="predicted"/>
<evidence type="ECO:0000313" key="3">
    <source>
        <dbReference type="Proteomes" id="UP000515129"/>
    </source>
</evidence>
<dbReference type="Gene3D" id="2.60.40.10">
    <property type="entry name" value="Immunoglobulins"/>
    <property type="match status" value="2"/>
</dbReference>
<dbReference type="InterPro" id="IPR003598">
    <property type="entry name" value="Ig_sub2"/>
</dbReference>
<feature type="transmembrane region" description="Helical" evidence="1">
    <location>
        <begin position="222"/>
        <end position="242"/>
    </location>
</feature>